<dbReference type="Gene3D" id="3.30.160.390">
    <property type="entry name" value="Integrase, DNA-binding domain"/>
    <property type="match status" value="1"/>
</dbReference>
<keyword evidence="3" id="KW-0238">DNA-binding</keyword>
<keyword evidence="2" id="KW-0229">DNA integration</keyword>
<name>A0A8J6P824_9GAMM</name>
<evidence type="ECO:0000256" key="3">
    <source>
        <dbReference type="ARBA" id="ARBA00023125"/>
    </source>
</evidence>
<dbReference type="InterPro" id="IPR050808">
    <property type="entry name" value="Phage_Integrase"/>
</dbReference>
<comment type="similarity">
    <text evidence="1">Belongs to the 'phage' integrase family.</text>
</comment>
<dbReference type="InterPro" id="IPR025166">
    <property type="entry name" value="Integrase_DNA_bind_dom"/>
</dbReference>
<dbReference type="CDD" id="cd00801">
    <property type="entry name" value="INT_P4_C"/>
    <property type="match status" value="1"/>
</dbReference>
<dbReference type="SUPFAM" id="SSF56349">
    <property type="entry name" value="DNA breaking-rejoining enzymes"/>
    <property type="match status" value="1"/>
</dbReference>
<dbReference type="EMBL" id="JACNFK010000026">
    <property type="protein sequence ID" value="MBC8519687.1"/>
    <property type="molecule type" value="Genomic_DNA"/>
</dbReference>
<dbReference type="Gene3D" id="1.10.443.10">
    <property type="entry name" value="Intergrase catalytic core"/>
    <property type="match status" value="1"/>
</dbReference>
<protein>
    <submittedName>
        <fullName evidence="6">Tyrosine-type recombinase/integrase</fullName>
    </submittedName>
</protein>
<sequence>MALTALEVKKLTCPDGQKQVKKSDGNGLNLLIKSNGSKLWRMRYRFNGKYQELALGQYPTIPLIEARRLAAEARSLLVQGVNPAEERRSRKRETDASDRSFSIVATAWWNQQESSWSSDHAKKVKRWIEVELKSIGNLSVDAIDQGHITEVMLSIEASGHPRKAPVILSVINRIFGYALAHRFTRNNPAQGLPLSDILKPMPKVEHRAAITRSKDLGQLIRDIDNSGLGSYCTAEALKLIPRLFLRPGEIRNLRWDYIDFNQNLLIIPAEDMKRGREHLVPLACQVITHLQSIREITGYSSYVFPNERDSGKPLSKNVMTNLLRNLGYAADVMSAHGFRATASTILHEQGWQPEVIEAQLAHLTGTATSRAYNRSIYLTERTRMMQSWADYLEAVRDGADVVSIGAKAQKRT</sequence>
<dbReference type="PANTHER" id="PTHR30629">
    <property type="entry name" value="PROPHAGE INTEGRASE"/>
    <property type="match status" value="1"/>
</dbReference>
<evidence type="ECO:0000313" key="6">
    <source>
        <dbReference type="EMBL" id="MBC8519687.1"/>
    </source>
</evidence>
<dbReference type="Proteomes" id="UP000654401">
    <property type="component" value="Unassembled WGS sequence"/>
</dbReference>
<dbReference type="PROSITE" id="PS51898">
    <property type="entry name" value="TYR_RECOMBINASE"/>
    <property type="match status" value="1"/>
</dbReference>
<dbReference type="InterPro" id="IPR013762">
    <property type="entry name" value="Integrase-like_cat_sf"/>
</dbReference>
<dbReference type="Pfam" id="PF22022">
    <property type="entry name" value="Phage_int_M"/>
    <property type="match status" value="1"/>
</dbReference>
<evidence type="ECO:0000259" key="5">
    <source>
        <dbReference type="PROSITE" id="PS51898"/>
    </source>
</evidence>
<dbReference type="Gene3D" id="1.10.150.130">
    <property type="match status" value="1"/>
</dbReference>
<dbReference type="InterPro" id="IPR038488">
    <property type="entry name" value="Integrase_DNA-bd_sf"/>
</dbReference>
<proteinExistence type="inferred from homology"/>
<dbReference type="GO" id="GO:0006310">
    <property type="term" value="P:DNA recombination"/>
    <property type="evidence" value="ECO:0007669"/>
    <property type="project" value="UniProtKB-KW"/>
</dbReference>
<dbReference type="GO" id="GO:0015074">
    <property type="term" value="P:DNA integration"/>
    <property type="evidence" value="ECO:0007669"/>
    <property type="project" value="UniProtKB-KW"/>
</dbReference>
<evidence type="ECO:0000256" key="4">
    <source>
        <dbReference type="ARBA" id="ARBA00023172"/>
    </source>
</evidence>
<organism evidence="6 7">
    <name type="scientific">Candidatus Thiopontia autotrophica</name>
    <dbReference type="NCBI Taxonomy" id="2841688"/>
    <lineage>
        <taxon>Bacteria</taxon>
        <taxon>Pseudomonadati</taxon>
        <taxon>Pseudomonadota</taxon>
        <taxon>Gammaproteobacteria</taxon>
        <taxon>Candidatus Thiopontia</taxon>
    </lineage>
</organism>
<evidence type="ECO:0000313" key="7">
    <source>
        <dbReference type="Proteomes" id="UP000654401"/>
    </source>
</evidence>
<comment type="caution">
    <text evidence="6">The sequence shown here is derived from an EMBL/GenBank/DDBJ whole genome shotgun (WGS) entry which is preliminary data.</text>
</comment>
<keyword evidence="4" id="KW-0233">DNA recombination</keyword>
<dbReference type="Pfam" id="PF13356">
    <property type="entry name" value="Arm-DNA-bind_3"/>
    <property type="match status" value="1"/>
</dbReference>
<dbReference type="Pfam" id="PF00589">
    <property type="entry name" value="Phage_integrase"/>
    <property type="match status" value="1"/>
</dbReference>
<dbReference type="GO" id="GO:0003677">
    <property type="term" value="F:DNA binding"/>
    <property type="evidence" value="ECO:0007669"/>
    <property type="project" value="UniProtKB-KW"/>
</dbReference>
<gene>
    <name evidence="6" type="ORF">H8D24_04680</name>
</gene>
<dbReference type="InterPro" id="IPR053876">
    <property type="entry name" value="Phage_int_M"/>
</dbReference>
<evidence type="ECO:0000256" key="2">
    <source>
        <dbReference type="ARBA" id="ARBA00022908"/>
    </source>
</evidence>
<dbReference type="InterPro" id="IPR002104">
    <property type="entry name" value="Integrase_catalytic"/>
</dbReference>
<evidence type="ECO:0000256" key="1">
    <source>
        <dbReference type="ARBA" id="ARBA00008857"/>
    </source>
</evidence>
<feature type="domain" description="Tyr recombinase" evidence="5">
    <location>
        <begin position="205"/>
        <end position="385"/>
    </location>
</feature>
<accession>A0A8J6P824</accession>
<dbReference type="InterPro" id="IPR010998">
    <property type="entry name" value="Integrase_recombinase_N"/>
</dbReference>
<dbReference type="AlphaFoldDB" id="A0A8J6P824"/>
<dbReference type="InterPro" id="IPR011010">
    <property type="entry name" value="DNA_brk_join_enz"/>
</dbReference>
<reference evidence="6 7" key="1">
    <citation type="submission" date="2020-08" db="EMBL/GenBank/DDBJ databases">
        <title>Bridging the membrane lipid divide: bacteria of the FCB group superphylum have the potential to synthesize archaeal ether lipids.</title>
        <authorList>
            <person name="Villanueva L."/>
            <person name="Von Meijenfeldt F.A.B."/>
            <person name="Westbye A.B."/>
            <person name="Yadav S."/>
            <person name="Hopmans E.C."/>
            <person name="Dutilh B.E."/>
            <person name="Sinninghe Damste J.S."/>
        </authorList>
    </citation>
    <scope>NUCLEOTIDE SEQUENCE [LARGE SCALE GENOMIC DNA]</scope>
    <source>
        <strain evidence="6">NIOZ-UU100</strain>
    </source>
</reference>
<dbReference type="PANTHER" id="PTHR30629:SF2">
    <property type="entry name" value="PROPHAGE INTEGRASE INTS-RELATED"/>
    <property type="match status" value="1"/>
</dbReference>